<keyword evidence="8" id="KW-0547">Nucleotide-binding</keyword>
<evidence type="ECO:0000313" key="8">
    <source>
        <dbReference type="EMBL" id="KAJ6762526.1"/>
    </source>
</evidence>
<keyword evidence="4 6" id="KW-1133">Transmembrane helix</keyword>
<feature type="domain" description="ABC-2 type transporter transmembrane" evidence="7">
    <location>
        <begin position="3"/>
        <end position="149"/>
    </location>
</feature>
<evidence type="ECO:0000256" key="1">
    <source>
        <dbReference type="ARBA" id="ARBA00004141"/>
    </source>
</evidence>
<evidence type="ECO:0000256" key="5">
    <source>
        <dbReference type="ARBA" id="ARBA00023136"/>
    </source>
</evidence>
<keyword evidence="3 6" id="KW-0812">Transmembrane</keyword>
<dbReference type="PANTHER" id="PTHR19241">
    <property type="entry name" value="ATP-BINDING CASSETTE TRANSPORTER"/>
    <property type="match status" value="1"/>
</dbReference>
<dbReference type="AlphaFoldDB" id="A0A9Q0W895"/>
<dbReference type="InterPro" id="IPR013525">
    <property type="entry name" value="ABC2_TM"/>
</dbReference>
<dbReference type="GO" id="GO:0140359">
    <property type="term" value="F:ABC-type transporter activity"/>
    <property type="evidence" value="ECO:0007669"/>
    <property type="project" value="InterPro"/>
</dbReference>
<name>A0A9Q0W895_SALPP</name>
<evidence type="ECO:0000313" key="9">
    <source>
        <dbReference type="Proteomes" id="UP001151532"/>
    </source>
</evidence>
<comment type="caution">
    <text evidence="8">The sequence shown here is derived from an EMBL/GenBank/DDBJ whole genome shotgun (WGS) entry which is preliminary data.</text>
</comment>
<gene>
    <name evidence="8" type="ORF">OIU79_023306</name>
</gene>
<evidence type="ECO:0000256" key="2">
    <source>
        <dbReference type="ARBA" id="ARBA00022448"/>
    </source>
</evidence>
<evidence type="ECO:0000259" key="7">
    <source>
        <dbReference type="Pfam" id="PF01061"/>
    </source>
</evidence>
<reference evidence="8" key="1">
    <citation type="submission" date="2022-11" db="EMBL/GenBank/DDBJ databases">
        <authorList>
            <person name="Hyden B.L."/>
            <person name="Feng K."/>
            <person name="Yates T."/>
            <person name="Jawdy S."/>
            <person name="Smart L.B."/>
            <person name="Muchero W."/>
        </authorList>
    </citation>
    <scope>NUCLEOTIDE SEQUENCE</scope>
    <source>
        <tissue evidence="8">Shoot tip</tissue>
    </source>
</reference>
<organism evidence="8 9">
    <name type="scientific">Salix purpurea</name>
    <name type="common">Purple osier willow</name>
    <dbReference type="NCBI Taxonomy" id="77065"/>
    <lineage>
        <taxon>Eukaryota</taxon>
        <taxon>Viridiplantae</taxon>
        <taxon>Streptophyta</taxon>
        <taxon>Embryophyta</taxon>
        <taxon>Tracheophyta</taxon>
        <taxon>Spermatophyta</taxon>
        <taxon>Magnoliopsida</taxon>
        <taxon>eudicotyledons</taxon>
        <taxon>Gunneridae</taxon>
        <taxon>Pentapetalae</taxon>
        <taxon>rosids</taxon>
        <taxon>fabids</taxon>
        <taxon>Malpighiales</taxon>
        <taxon>Salicaceae</taxon>
        <taxon>Saliceae</taxon>
        <taxon>Salix</taxon>
    </lineage>
</organism>
<dbReference type="GO" id="GO:0005524">
    <property type="term" value="F:ATP binding"/>
    <property type="evidence" value="ECO:0007669"/>
    <property type="project" value="UniProtKB-KW"/>
</dbReference>
<dbReference type="GO" id="GO:0005886">
    <property type="term" value="C:plasma membrane"/>
    <property type="evidence" value="ECO:0007669"/>
    <property type="project" value="UniProtKB-ARBA"/>
</dbReference>
<keyword evidence="9" id="KW-1185">Reference proteome</keyword>
<dbReference type="Proteomes" id="UP001151532">
    <property type="component" value="Chromosome 13"/>
</dbReference>
<feature type="transmembrane region" description="Helical" evidence="6">
    <location>
        <begin position="197"/>
        <end position="218"/>
    </location>
</feature>
<accession>A0A9Q0W895</accession>
<comment type="subcellular location">
    <subcellularLocation>
        <location evidence="1">Membrane</location>
        <topology evidence="1">Multi-pass membrane protein</topology>
    </subcellularLocation>
</comment>
<evidence type="ECO:0000256" key="4">
    <source>
        <dbReference type="ARBA" id="ARBA00022989"/>
    </source>
</evidence>
<keyword evidence="5 6" id="KW-0472">Membrane</keyword>
<dbReference type="Pfam" id="PF01061">
    <property type="entry name" value="ABC2_membrane"/>
    <property type="match status" value="1"/>
</dbReference>
<reference evidence="8" key="2">
    <citation type="journal article" date="2023" name="Int. J. Mol. Sci.">
        <title>De Novo Assembly and Annotation of 11 Diverse Shrub Willow (Salix) Genomes Reveals Novel Gene Organization in Sex-Linked Regions.</title>
        <authorList>
            <person name="Hyden B."/>
            <person name="Feng K."/>
            <person name="Yates T.B."/>
            <person name="Jawdy S."/>
            <person name="Cereghino C."/>
            <person name="Smart L.B."/>
            <person name="Muchero W."/>
        </authorList>
    </citation>
    <scope>NUCLEOTIDE SEQUENCE</scope>
    <source>
        <tissue evidence="8">Shoot tip</tissue>
    </source>
</reference>
<sequence>MSIMLINLVQLPLYMLQRPVFYKHKAQMFFRVSSYIVAKCIVNLPQTLLEALTYTLGAYFLAGQSMEGKGSPFFAYLALLFLVAYFGSSVFFFLSTISSIPEAGNALAGLLVSIFLLFSGFVIYPSNMPTYWKWLMYENPIHWANVSFCRFQFSEGYSDPSSNYLGQLPFFDQFPAKTVGKAYLAFYELSEDSKRPWLPYVILLGWIAFANILTLFGLKNIEFVERSQSLPYVRKSTTAYNYEEDAGSEFQSNYSFSENSEKYDASTYPSPRSSGTIYRKMKNNGKVDAWMEEFRVDIERNGLGIPVKPVTLLFEGLSFTR</sequence>
<evidence type="ECO:0000256" key="3">
    <source>
        <dbReference type="ARBA" id="ARBA00022692"/>
    </source>
</evidence>
<feature type="transmembrane region" description="Helical" evidence="6">
    <location>
        <begin position="106"/>
        <end position="124"/>
    </location>
</feature>
<dbReference type="EMBL" id="JAPFFK010000005">
    <property type="protein sequence ID" value="KAJ6762526.1"/>
    <property type="molecule type" value="Genomic_DNA"/>
</dbReference>
<evidence type="ECO:0000256" key="6">
    <source>
        <dbReference type="SAM" id="Phobius"/>
    </source>
</evidence>
<keyword evidence="2" id="KW-0813">Transport</keyword>
<protein>
    <submittedName>
        <fullName evidence="8">ATP-BINDING CASSETTE TRANSPORTER</fullName>
    </submittedName>
</protein>
<keyword evidence="8" id="KW-0067">ATP-binding</keyword>
<feature type="transmembrane region" description="Helical" evidence="6">
    <location>
        <begin position="73"/>
        <end position="94"/>
    </location>
</feature>
<dbReference type="OrthoDB" id="66620at2759"/>
<proteinExistence type="predicted"/>